<name>A0A9P7D681_9AGAM</name>
<organism evidence="1 2">
    <name type="scientific">Suillus placidus</name>
    <dbReference type="NCBI Taxonomy" id="48579"/>
    <lineage>
        <taxon>Eukaryota</taxon>
        <taxon>Fungi</taxon>
        <taxon>Dikarya</taxon>
        <taxon>Basidiomycota</taxon>
        <taxon>Agaricomycotina</taxon>
        <taxon>Agaricomycetes</taxon>
        <taxon>Agaricomycetidae</taxon>
        <taxon>Boletales</taxon>
        <taxon>Suillineae</taxon>
        <taxon>Suillaceae</taxon>
        <taxon>Suillus</taxon>
    </lineage>
</organism>
<dbReference type="AlphaFoldDB" id="A0A9P7D681"/>
<dbReference type="EMBL" id="JABBWD010000008">
    <property type="protein sequence ID" value="KAG1780497.1"/>
    <property type="molecule type" value="Genomic_DNA"/>
</dbReference>
<comment type="caution">
    <text evidence="1">The sequence shown here is derived from an EMBL/GenBank/DDBJ whole genome shotgun (WGS) entry which is preliminary data.</text>
</comment>
<sequence>MMTYNELIISRCNKPATAQLVELELESQKEKLTDLEDVLEHLFYQGFVEAQHRSLSYWENHSGQRLKPSHALEELLGEGAGKCPQSALRLVIDNRLSTPFVFQTHRSVTPAVTQRVKFCHAQDAKLEIIANLTNHIFRDGYLPARYRTVVTWQGTCGRKIEEHEKLEQAL</sequence>
<evidence type="ECO:0000313" key="1">
    <source>
        <dbReference type="EMBL" id="KAG1780497.1"/>
    </source>
</evidence>
<keyword evidence="2" id="KW-1185">Reference proteome</keyword>
<dbReference type="OrthoDB" id="2887913at2759"/>
<evidence type="ECO:0000313" key="2">
    <source>
        <dbReference type="Proteomes" id="UP000714275"/>
    </source>
</evidence>
<accession>A0A9P7D681</accession>
<protein>
    <submittedName>
        <fullName evidence="1">Uncharacterized protein</fullName>
    </submittedName>
</protein>
<dbReference type="Proteomes" id="UP000714275">
    <property type="component" value="Unassembled WGS sequence"/>
</dbReference>
<gene>
    <name evidence="1" type="ORF">EV702DRAFT_1023100</name>
</gene>
<reference evidence="1" key="1">
    <citation type="journal article" date="2020" name="New Phytol.">
        <title>Comparative genomics reveals dynamic genome evolution in host specialist ectomycorrhizal fungi.</title>
        <authorList>
            <person name="Lofgren L.A."/>
            <person name="Nguyen N.H."/>
            <person name="Vilgalys R."/>
            <person name="Ruytinx J."/>
            <person name="Liao H.L."/>
            <person name="Branco S."/>
            <person name="Kuo A."/>
            <person name="LaButti K."/>
            <person name="Lipzen A."/>
            <person name="Andreopoulos W."/>
            <person name="Pangilinan J."/>
            <person name="Riley R."/>
            <person name="Hundley H."/>
            <person name="Na H."/>
            <person name="Barry K."/>
            <person name="Grigoriev I.V."/>
            <person name="Stajich J.E."/>
            <person name="Kennedy P.G."/>
        </authorList>
    </citation>
    <scope>NUCLEOTIDE SEQUENCE</scope>
    <source>
        <strain evidence="1">DOB743</strain>
    </source>
</reference>
<proteinExistence type="predicted"/>